<dbReference type="RefSeq" id="WP_115470551.1">
    <property type="nucleotide sequence ID" value="NZ_BJEC01000002.1"/>
</dbReference>
<organism evidence="3 4">
    <name type="scientific">Weissella thailandensis</name>
    <dbReference type="NCBI Taxonomy" id="89061"/>
    <lineage>
        <taxon>Bacteria</taxon>
        <taxon>Bacillati</taxon>
        <taxon>Bacillota</taxon>
        <taxon>Bacilli</taxon>
        <taxon>Lactobacillales</taxon>
        <taxon>Lactobacillaceae</taxon>
        <taxon>Weissella</taxon>
    </lineage>
</organism>
<evidence type="ECO:0008006" key="5">
    <source>
        <dbReference type="Google" id="ProtNLM"/>
    </source>
</evidence>
<comment type="caution">
    <text evidence="3">The sequence shown here is derived from an EMBL/GenBank/DDBJ whole genome shotgun (WGS) entry which is preliminary data.</text>
</comment>
<dbReference type="NCBIfam" id="NF041498">
    <property type="entry name" value="MobP2"/>
    <property type="match status" value="1"/>
</dbReference>
<sequence length="492" mass="56280">MAKTGGFANFATGEKKTGAVLLPTHFSTASQANKEGKQFGNLVRTYAAKSSKVMDENNQSLVDVTDSEMIITANDSFGYSSRFSATGDEHPLFDGQTLNMTDEQMDRLENRLNTAQKNGNILHEMAFSMRGDWLGENGLYDPETKQLDQDRLKRAEQHIVQDLFDKGGAQPLGESPDDVIWFGAVHQDTDHLNMHIWYAKESKETRPSMLHKSGEPKGVIDFKAKKQAESKFRYELESDATKIKRADVYEAVGNYRSSIKNDTLSKLDETHHYAADLQKIFEVLPKDLRGRWKVGNTDSIVTDDSSRMATANRQMNQLIDKMLTHELKDDYQSFQATAQKMDGMMQETHGQQHQGQLKWSEKQDNRLRKELANGIYRQFNENFKEPTNDQQIKNKTDRLFQKNKDGNFEKIRQANGVDRKGNESKDIQQNKDKKKNQPAHKKVVAPMGKMNKIAKKMTQQSKQEVQQMHRMLQDMDDSMSQNVSDESLSRHI</sequence>
<dbReference type="Proteomes" id="UP000254492">
    <property type="component" value="Unassembled WGS sequence"/>
</dbReference>
<feature type="coiled-coil region" evidence="1">
    <location>
        <begin position="98"/>
        <end position="125"/>
    </location>
</feature>
<dbReference type="InterPro" id="IPR041073">
    <property type="entry name" value="MobL"/>
</dbReference>
<protein>
    <recommendedName>
        <fullName evidence="5">Transposase</fullName>
    </recommendedName>
</protein>
<keyword evidence="4" id="KW-1185">Reference proteome</keyword>
<proteinExistence type="predicted"/>
<dbReference type="EMBL" id="QRAY01000003">
    <property type="protein sequence ID" value="RDS60150.1"/>
    <property type="molecule type" value="Genomic_DNA"/>
</dbReference>
<evidence type="ECO:0000256" key="1">
    <source>
        <dbReference type="SAM" id="Coils"/>
    </source>
</evidence>
<keyword evidence="1" id="KW-0175">Coiled coil</keyword>
<gene>
    <name evidence="3" type="ORF">DWV05_02560</name>
</gene>
<evidence type="ECO:0000313" key="3">
    <source>
        <dbReference type="EMBL" id="RDS60150.1"/>
    </source>
</evidence>
<feature type="region of interest" description="Disordered" evidence="2">
    <location>
        <begin position="379"/>
        <end position="492"/>
    </location>
</feature>
<name>A0ABX9I7C6_9LACO</name>
<evidence type="ECO:0000256" key="2">
    <source>
        <dbReference type="SAM" id="MobiDB-lite"/>
    </source>
</evidence>
<feature type="compositionally biased region" description="Basic residues" evidence="2">
    <location>
        <begin position="432"/>
        <end position="443"/>
    </location>
</feature>
<reference evidence="3 4" key="1">
    <citation type="submission" date="2018-07" db="EMBL/GenBank/DDBJ databases">
        <title>Genome-based reclassification of Weissella jogaejeotgali as Weissella thailandensis.</title>
        <authorList>
            <person name="Chun J."/>
            <person name="Kim B.-Y."/>
            <person name="Kwak M.-J."/>
        </authorList>
    </citation>
    <scope>NUCLEOTIDE SEQUENCE [LARGE SCALE GENOMIC DNA]</scope>
    <source>
        <strain evidence="3 4">KCTC 3751</strain>
    </source>
</reference>
<evidence type="ECO:0000313" key="4">
    <source>
        <dbReference type="Proteomes" id="UP000254492"/>
    </source>
</evidence>
<dbReference type="InterPro" id="IPR048101">
    <property type="entry name" value="MobP2"/>
</dbReference>
<feature type="compositionally biased region" description="Polar residues" evidence="2">
    <location>
        <begin position="457"/>
        <end position="466"/>
    </location>
</feature>
<feature type="compositionally biased region" description="Basic and acidic residues" evidence="2">
    <location>
        <begin position="382"/>
        <end position="431"/>
    </location>
</feature>
<accession>A0ABX9I7C6</accession>
<dbReference type="Pfam" id="PF18555">
    <property type="entry name" value="MobL"/>
    <property type="match status" value="1"/>
</dbReference>